<evidence type="ECO:0000313" key="3">
    <source>
        <dbReference type="EMBL" id="WBP87583.1"/>
    </source>
</evidence>
<dbReference type="InterPro" id="IPR052016">
    <property type="entry name" value="Bact_Sigma-Reg"/>
</dbReference>
<dbReference type="InterPro" id="IPR036457">
    <property type="entry name" value="PPM-type-like_dom_sf"/>
</dbReference>
<evidence type="ECO:0000259" key="2">
    <source>
        <dbReference type="Pfam" id="PF07228"/>
    </source>
</evidence>
<sequence>MLPLVASGRQVGSCLITFAAEHAFSREDRTLYSAFADLLAQSLERARLYDTHHHRAGELQRAMLPRTPPRLPGIACAARYLPSTEGMRIGGDRYDLLKLPDGRIGLVIGDVQGHNAEATAVMCELRSGLRAYATDGHDPAATLTRTSRLPAELDTEPFATRLYLTLDPADGGLTAARAGHPAPVRIAADVTAVELELPPVP</sequence>
<gene>
    <name evidence="3" type="ORF">O1G21_18210</name>
</gene>
<evidence type="ECO:0000313" key="4">
    <source>
        <dbReference type="Proteomes" id="UP001212821"/>
    </source>
</evidence>
<protein>
    <submittedName>
        <fullName evidence="3">SpoIIE family protein phosphatase</fullName>
    </submittedName>
</protein>
<dbReference type="Pfam" id="PF07228">
    <property type="entry name" value="SpoIIE"/>
    <property type="match status" value="1"/>
</dbReference>
<dbReference type="RefSeq" id="WP_270145149.1">
    <property type="nucleotide sequence ID" value="NZ_CP115450.1"/>
</dbReference>
<dbReference type="PANTHER" id="PTHR43156:SF2">
    <property type="entry name" value="STAGE II SPORULATION PROTEIN E"/>
    <property type="match status" value="1"/>
</dbReference>
<dbReference type="EMBL" id="CP115450">
    <property type="protein sequence ID" value="WBP87583.1"/>
    <property type="molecule type" value="Genomic_DNA"/>
</dbReference>
<dbReference type="InterPro" id="IPR001932">
    <property type="entry name" value="PPM-type_phosphatase-like_dom"/>
</dbReference>
<keyword evidence="4" id="KW-1185">Reference proteome</keyword>
<proteinExistence type="predicted"/>
<evidence type="ECO:0000256" key="1">
    <source>
        <dbReference type="ARBA" id="ARBA00022801"/>
    </source>
</evidence>
<organism evidence="3 4">
    <name type="scientific">Kitasatospora cathayae</name>
    <dbReference type="NCBI Taxonomy" id="3004092"/>
    <lineage>
        <taxon>Bacteria</taxon>
        <taxon>Bacillati</taxon>
        <taxon>Actinomycetota</taxon>
        <taxon>Actinomycetes</taxon>
        <taxon>Kitasatosporales</taxon>
        <taxon>Streptomycetaceae</taxon>
        <taxon>Kitasatospora</taxon>
    </lineage>
</organism>
<name>A0ABY7Q4D9_9ACTN</name>
<dbReference type="Gene3D" id="3.30.450.40">
    <property type="match status" value="1"/>
</dbReference>
<accession>A0ABY7Q4D9</accession>
<dbReference type="Proteomes" id="UP001212821">
    <property type="component" value="Chromosome"/>
</dbReference>
<dbReference type="SUPFAM" id="SSF55781">
    <property type="entry name" value="GAF domain-like"/>
    <property type="match status" value="1"/>
</dbReference>
<dbReference type="Gene3D" id="3.60.40.10">
    <property type="entry name" value="PPM-type phosphatase domain"/>
    <property type="match status" value="1"/>
</dbReference>
<keyword evidence="1" id="KW-0378">Hydrolase</keyword>
<feature type="domain" description="PPM-type phosphatase" evidence="2">
    <location>
        <begin position="100"/>
        <end position="198"/>
    </location>
</feature>
<dbReference type="PANTHER" id="PTHR43156">
    <property type="entry name" value="STAGE II SPORULATION PROTEIN E-RELATED"/>
    <property type="match status" value="1"/>
</dbReference>
<dbReference type="InterPro" id="IPR029016">
    <property type="entry name" value="GAF-like_dom_sf"/>
</dbReference>
<reference evidence="4" key="1">
    <citation type="submission" date="2022-12" db="EMBL/GenBank/DDBJ databases">
        <authorList>
            <person name="Mo P."/>
        </authorList>
    </citation>
    <scope>NUCLEOTIDE SEQUENCE [LARGE SCALE GENOMIC DNA]</scope>
    <source>
        <strain evidence="4">HUAS 3-15</strain>
    </source>
</reference>